<dbReference type="Proteomes" id="UP000664332">
    <property type="component" value="Unassembled WGS sequence"/>
</dbReference>
<name>A0A939IX14_9CORY</name>
<comment type="caution">
    <text evidence="2">The sequence shown here is derived from an EMBL/GenBank/DDBJ whole genome shotgun (WGS) entry which is preliminary data.</text>
</comment>
<dbReference type="RefSeq" id="WP_207117603.1">
    <property type="nucleotide sequence ID" value="NZ_JAFLEQ010000003.1"/>
</dbReference>
<dbReference type="Pfam" id="PF13707">
    <property type="entry name" value="RloB"/>
    <property type="match status" value="1"/>
</dbReference>
<evidence type="ECO:0000313" key="2">
    <source>
        <dbReference type="EMBL" id="MBN9643192.1"/>
    </source>
</evidence>
<dbReference type="InterPro" id="IPR025591">
    <property type="entry name" value="RloB"/>
</dbReference>
<dbReference type="EMBL" id="JAFLEQ010000003">
    <property type="protein sequence ID" value="MBN9643192.1"/>
    <property type="molecule type" value="Genomic_DNA"/>
</dbReference>
<accession>A0A939IX14</accession>
<feature type="compositionally biased region" description="Basic residues" evidence="1">
    <location>
        <begin position="1"/>
        <end position="19"/>
    </location>
</feature>
<sequence>MGRKKGEGRRRKRGSRRRPARAERRRILVVTEGLRTEKQYVERLNGFLRSRGSTTVVRSVGVGKDPLKVVEECIIIRQQAAACGDEKKFDECVCLVDVDKHSTMAQAIRLARAESIQLIVSNLKFEVWICWHADDRCGPLSSKQLDARVKKLGLMSGKDLASTFPIDKVATACAIARKADAGLSAGRVGPDPSTAMPVLVELLTEEK</sequence>
<dbReference type="AlphaFoldDB" id="A0A939IX14"/>
<gene>
    <name evidence="2" type="ORF">JZY06_00880</name>
</gene>
<organism evidence="2 3">
    <name type="scientific">Corynebacterium mendelii</name>
    <dbReference type="NCBI Taxonomy" id="2765362"/>
    <lineage>
        <taxon>Bacteria</taxon>
        <taxon>Bacillati</taxon>
        <taxon>Actinomycetota</taxon>
        <taxon>Actinomycetes</taxon>
        <taxon>Mycobacteriales</taxon>
        <taxon>Corynebacteriaceae</taxon>
        <taxon>Corynebacterium</taxon>
    </lineage>
</organism>
<feature type="region of interest" description="Disordered" evidence="1">
    <location>
        <begin position="1"/>
        <end position="22"/>
    </location>
</feature>
<protein>
    <submittedName>
        <fullName evidence="2">RloB domain-containing protein</fullName>
    </submittedName>
</protein>
<evidence type="ECO:0000256" key="1">
    <source>
        <dbReference type="SAM" id="MobiDB-lite"/>
    </source>
</evidence>
<proteinExistence type="predicted"/>
<reference evidence="2" key="1">
    <citation type="submission" date="2021-03" db="EMBL/GenBank/DDBJ databases">
        <authorList>
            <person name="Sun Q."/>
        </authorList>
    </citation>
    <scope>NUCLEOTIDE SEQUENCE</scope>
    <source>
        <strain evidence="2">CCM 8862</strain>
    </source>
</reference>
<evidence type="ECO:0000313" key="3">
    <source>
        <dbReference type="Proteomes" id="UP000664332"/>
    </source>
</evidence>
<keyword evidence="3" id="KW-1185">Reference proteome</keyword>